<feature type="region of interest" description="Disordered" evidence="1">
    <location>
        <begin position="1"/>
        <end position="38"/>
    </location>
</feature>
<sequence length="107" mass="11606">MADPPSPGATNGEKHKNSAPPAEPEKKAVPRPLPFPEKPAVIEEHNGEIEFRVVNNDGGPESLIILTRAEIAHSSMAIVKKPLSVVGGITFRPFKRRKFAEIVFCGL</sequence>
<evidence type="ECO:0000313" key="2">
    <source>
        <dbReference type="EMBL" id="KAH7117210.1"/>
    </source>
</evidence>
<name>A0A9P9DB85_9HYPO</name>
<dbReference type="Proteomes" id="UP000717696">
    <property type="component" value="Unassembled WGS sequence"/>
</dbReference>
<dbReference type="GO" id="GO:0010484">
    <property type="term" value="F:histone H3 acetyltransferase activity"/>
    <property type="evidence" value="ECO:0007669"/>
    <property type="project" value="TreeGrafter"/>
</dbReference>
<comment type="caution">
    <text evidence="2">The sequence shown here is derived from an EMBL/GenBank/DDBJ whole genome shotgun (WGS) entry which is preliminary data.</text>
</comment>
<dbReference type="Gene3D" id="3.40.630.30">
    <property type="match status" value="1"/>
</dbReference>
<dbReference type="EMBL" id="JAGMUU010000034">
    <property type="protein sequence ID" value="KAH7117210.1"/>
    <property type="molecule type" value="Genomic_DNA"/>
</dbReference>
<dbReference type="PANTHER" id="PTHR45750:SF3">
    <property type="entry name" value="HISTONE ACETYLTRANSFERASE"/>
    <property type="match status" value="1"/>
</dbReference>
<reference evidence="2" key="1">
    <citation type="journal article" date="2021" name="Nat. Commun.">
        <title>Genetic determinants of endophytism in the Arabidopsis root mycobiome.</title>
        <authorList>
            <person name="Mesny F."/>
            <person name="Miyauchi S."/>
            <person name="Thiergart T."/>
            <person name="Pickel B."/>
            <person name="Atanasova L."/>
            <person name="Karlsson M."/>
            <person name="Huettel B."/>
            <person name="Barry K.W."/>
            <person name="Haridas S."/>
            <person name="Chen C."/>
            <person name="Bauer D."/>
            <person name="Andreopoulos W."/>
            <person name="Pangilinan J."/>
            <person name="LaButti K."/>
            <person name="Riley R."/>
            <person name="Lipzen A."/>
            <person name="Clum A."/>
            <person name="Drula E."/>
            <person name="Henrissat B."/>
            <person name="Kohler A."/>
            <person name="Grigoriev I.V."/>
            <person name="Martin F.M."/>
            <person name="Hacquard S."/>
        </authorList>
    </citation>
    <scope>NUCLEOTIDE SEQUENCE</scope>
    <source>
        <strain evidence="2">MPI-CAGE-AT-0021</strain>
    </source>
</reference>
<gene>
    <name evidence="2" type="ORF">B0J13DRAFT_630138</name>
</gene>
<organism evidence="2 3">
    <name type="scientific">Dactylonectria estremocensis</name>
    <dbReference type="NCBI Taxonomy" id="1079267"/>
    <lineage>
        <taxon>Eukaryota</taxon>
        <taxon>Fungi</taxon>
        <taxon>Dikarya</taxon>
        <taxon>Ascomycota</taxon>
        <taxon>Pezizomycotina</taxon>
        <taxon>Sordariomycetes</taxon>
        <taxon>Hypocreomycetidae</taxon>
        <taxon>Hypocreales</taxon>
        <taxon>Nectriaceae</taxon>
        <taxon>Dactylonectria</taxon>
    </lineage>
</organism>
<evidence type="ECO:0000256" key="1">
    <source>
        <dbReference type="SAM" id="MobiDB-lite"/>
    </source>
</evidence>
<dbReference type="GO" id="GO:0000123">
    <property type="term" value="C:histone acetyltransferase complex"/>
    <property type="evidence" value="ECO:0007669"/>
    <property type="project" value="TreeGrafter"/>
</dbReference>
<dbReference type="PANTHER" id="PTHR45750">
    <property type="entry name" value="GH11602P"/>
    <property type="match status" value="1"/>
</dbReference>
<accession>A0A9P9DB85</accession>
<keyword evidence="3" id="KW-1185">Reference proteome</keyword>
<dbReference type="AlphaFoldDB" id="A0A9P9DB85"/>
<evidence type="ECO:0000313" key="3">
    <source>
        <dbReference type="Proteomes" id="UP000717696"/>
    </source>
</evidence>
<proteinExistence type="predicted"/>
<dbReference type="OrthoDB" id="5085240at2759"/>
<dbReference type="InterPro" id="IPR037800">
    <property type="entry name" value="GCN5"/>
</dbReference>
<dbReference type="GO" id="GO:0045944">
    <property type="term" value="P:positive regulation of transcription by RNA polymerase II"/>
    <property type="evidence" value="ECO:0007669"/>
    <property type="project" value="TreeGrafter"/>
</dbReference>
<protein>
    <submittedName>
        <fullName evidence="2">Uncharacterized protein</fullName>
    </submittedName>
</protein>